<sequence length="454" mass="49691">MEITKRVPLPYFVFHPTPHSYVAEVVPVYMATSSINQPQSESVFRRVPRTTGVGRSSVHIWFTPRFTVCVLPLDTLAKGLMMTKQIKWLVLFLFVIGGEAQIRGGRCRTDNGDQGTCIPIRDCQPLRQLLALVRGGATPPGAIGILRRSICLFQNNEPLVCCPASSGPTNPPPVENPVTISPRTDQCGINGLTDRIIDGAPAPLRAWPWMVVLRGNNGAKSSWFCGGTLISDRYVLTAAHCFKEQLGVNLEFARIGEHDLGSSSDCEFSQCAPPVQDIPVEAIIRHPSYGSPCSECNDIALLRLARKATLHPLYVTPICLPQNPQRDMGFSVEDFRGKAAWAAGWGTTARDPTVSRRPRILQQVQLPIRELDYCAFLKRTYPDPDMVLCAGGEGKDTCRGDSGGPLTLTNSVGTRHFLVGVTSLGPTVCGSSNTQGLYTSVNHYVDWITKTMRT</sequence>
<dbReference type="InterPro" id="IPR051487">
    <property type="entry name" value="Ser/Thr_Proteases_Immune/Dev"/>
</dbReference>
<evidence type="ECO:0000256" key="6">
    <source>
        <dbReference type="ARBA" id="ARBA00023180"/>
    </source>
</evidence>
<dbReference type="PANTHER" id="PTHR24256">
    <property type="entry name" value="TRYPTASE-RELATED"/>
    <property type="match status" value="1"/>
</dbReference>
<evidence type="ECO:0000259" key="10">
    <source>
        <dbReference type="PROSITE" id="PS50240"/>
    </source>
</evidence>
<comment type="similarity">
    <text evidence="7 9">Belongs to the peptidase S1 family. CLIP subfamily.</text>
</comment>
<dbReference type="InterPro" id="IPR022700">
    <property type="entry name" value="CLIP"/>
</dbReference>
<organism evidence="12 13">
    <name type="scientific">Halocaridina rubra</name>
    <name type="common">Hawaiian red shrimp</name>
    <dbReference type="NCBI Taxonomy" id="373956"/>
    <lineage>
        <taxon>Eukaryota</taxon>
        <taxon>Metazoa</taxon>
        <taxon>Ecdysozoa</taxon>
        <taxon>Arthropoda</taxon>
        <taxon>Crustacea</taxon>
        <taxon>Multicrustacea</taxon>
        <taxon>Malacostraca</taxon>
        <taxon>Eumalacostraca</taxon>
        <taxon>Eucarida</taxon>
        <taxon>Decapoda</taxon>
        <taxon>Pleocyemata</taxon>
        <taxon>Caridea</taxon>
        <taxon>Atyoidea</taxon>
        <taxon>Atyidae</taxon>
        <taxon>Halocaridina</taxon>
    </lineage>
</organism>
<dbReference type="EMBL" id="JAXCGZ010020772">
    <property type="protein sequence ID" value="KAK7065494.1"/>
    <property type="molecule type" value="Genomic_DNA"/>
</dbReference>
<dbReference type="EC" id="3.4.21.-" evidence="8"/>
<dbReference type="GO" id="GO:0006508">
    <property type="term" value="P:proteolysis"/>
    <property type="evidence" value="ECO:0007669"/>
    <property type="project" value="UniProtKB-KW"/>
</dbReference>
<dbReference type="InterPro" id="IPR043504">
    <property type="entry name" value="Peptidase_S1_PA_chymotrypsin"/>
</dbReference>
<reference evidence="12 13" key="1">
    <citation type="submission" date="2023-11" db="EMBL/GenBank/DDBJ databases">
        <title>Halocaridina rubra genome assembly.</title>
        <authorList>
            <person name="Smith C."/>
        </authorList>
    </citation>
    <scope>NUCLEOTIDE SEQUENCE [LARGE SCALE GENOMIC DNA]</scope>
    <source>
        <strain evidence="12">EP-1</strain>
        <tissue evidence="12">Whole</tissue>
    </source>
</reference>
<dbReference type="PROSITE" id="PS00134">
    <property type="entry name" value="TRYPSIN_HIS"/>
    <property type="match status" value="1"/>
</dbReference>
<dbReference type="CDD" id="cd00190">
    <property type="entry name" value="Tryp_SPc"/>
    <property type="match status" value="1"/>
</dbReference>
<dbReference type="InterPro" id="IPR033116">
    <property type="entry name" value="TRYPSIN_SER"/>
</dbReference>
<keyword evidence="1 8" id="KW-0645">Protease</keyword>
<dbReference type="SMART" id="SM00680">
    <property type="entry name" value="CLIP"/>
    <property type="match status" value="1"/>
</dbReference>
<dbReference type="Pfam" id="PF00089">
    <property type="entry name" value="Trypsin"/>
    <property type="match status" value="1"/>
</dbReference>
<evidence type="ECO:0000256" key="7">
    <source>
        <dbReference type="ARBA" id="ARBA00024195"/>
    </source>
</evidence>
<protein>
    <recommendedName>
        <fullName evidence="9">CLIP domain-containing serine protease</fullName>
        <ecNumber evidence="8">3.4.21.-</ecNumber>
    </recommendedName>
</protein>
<evidence type="ECO:0000256" key="2">
    <source>
        <dbReference type="ARBA" id="ARBA00022729"/>
    </source>
</evidence>
<keyword evidence="4 8" id="KW-0720">Serine protease</keyword>
<evidence type="ECO:0000256" key="8">
    <source>
        <dbReference type="RuleBase" id="RU363034"/>
    </source>
</evidence>
<evidence type="ECO:0000313" key="13">
    <source>
        <dbReference type="Proteomes" id="UP001381693"/>
    </source>
</evidence>
<evidence type="ECO:0000256" key="3">
    <source>
        <dbReference type="ARBA" id="ARBA00022801"/>
    </source>
</evidence>
<dbReference type="InterPro" id="IPR001314">
    <property type="entry name" value="Peptidase_S1A"/>
</dbReference>
<evidence type="ECO:0000259" key="11">
    <source>
        <dbReference type="PROSITE" id="PS51888"/>
    </source>
</evidence>
<dbReference type="Gene3D" id="3.30.1640.30">
    <property type="match status" value="1"/>
</dbReference>
<comment type="caution">
    <text evidence="12">The sequence shown here is derived from an EMBL/GenBank/DDBJ whole genome shotgun (WGS) entry which is preliminary data.</text>
</comment>
<feature type="domain" description="Peptidase S1" evidence="10">
    <location>
        <begin position="196"/>
        <end position="453"/>
    </location>
</feature>
<keyword evidence="6" id="KW-0325">Glycoprotein</keyword>
<dbReference type="InterPro" id="IPR018114">
    <property type="entry name" value="TRYPSIN_HIS"/>
</dbReference>
<dbReference type="Gene3D" id="2.40.10.10">
    <property type="entry name" value="Trypsin-like serine proteases"/>
    <property type="match status" value="2"/>
</dbReference>
<gene>
    <name evidence="12" type="ORF">SK128_020825</name>
</gene>
<dbReference type="GO" id="GO:0004252">
    <property type="term" value="F:serine-type endopeptidase activity"/>
    <property type="evidence" value="ECO:0007669"/>
    <property type="project" value="UniProtKB-UniRule"/>
</dbReference>
<evidence type="ECO:0000256" key="5">
    <source>
        <dbReference type="ARBA" id="ARBA00023157"/>
    </source>
</evidence>
<dbReference type="SMART" id="SM00020">
    <property type="entry name" value="Tryp_SPc"/>
    <property type="match status" value="1"/>
</dbReference>
<dbReference type="GO" id="GO:0005576">
    <property type="term" value="C:extracellular region"/>
    <property type="evidence" value="ECO:0007669"/>
    <property type="project" value="UniProtKB-SubCell"/>
</dbReference>
<dbReference type="Pfam" id="PF12032">
    <property type="entry name" value="CLIP"/>
    <property type="match status" value="1"/>
</dbReference>
<keyword evidence="13" id="KW-1185">Reference proteome</keyword>
<keyword evidence="2" id="KW-0732">Signal</keyword>
<comment type="domain">
    <text evidence="9">The clip domain consists of 35-55 residues which are 'knitted' together usually by 3 conserved disulfide bonds forming a clip-like compact structure.</text>
</comment>
<evidence type="ECO:0000256" key="4">
    <source>
        <dbReference type="ARBA" id="ARBA00022825"/>
    </source>
</evidence>
<dbReference type="Proteomes" id="UP001381693">
    <property type="component" value="Unassembled WGS sequence"/>
</dbReference>
<keyword evidence="3 8" id="KW-0378">Hydrolase</keyword>
<dbReference type="PRINTS" id="PR00722">
    <property type="entry name" value="CHYMOTRYPSIN"/>
</dbReference>
<dbReference type="PROSITE" id="PS51888">
    <property type="entry name" value="CLIP"/>
    <property type="match status" value="1"/>
</dbReference>
<accession>A0AAN8WSG5</accession>
<keyword evidence="9" id="KW-0964">Secreted</keyword>
<name>A0AAN8WSG5_HALRR</name>
<keyword evidence="5" id="KW-1015">Disulfide bond</keyword>
<feature type="domain" description="Clip" evidence="11">
    <location>
        <begin position="106"/>
        <end position="162"/>
    </location>
</feature>
<dbReference type="InterPro" id="IPR038565">
    <property type="entry name" value="CLIP_sf"/>
</dbReference>
<dbReference type="AlphaFoldDB" id="A0AAN8WSG5"/>
<proteinExistence type="inferred from homology"/>
<dbReference type="InterPro" id="IPR001254">
    <property type="entry name" value="Trypsin_dom"/>
</dbReference>
<dbReference type="PROSITE" id="PS50240">
    <property type="entry name" value="TRYPSIN_DOM"/>
    <property type="match status" value="1"/>
</dbReference>
<dbReference type="PROSITE" id="PS00135">
    <property type="entry name" value="TRYPSIN_SER"/>
    <property type="match status" value="1"/>
</dbReference>
<dbReference type="FunFam" id="2.40.10.10:FF:000028">
    <property type="entry name" value="Serine protease easter"/>
    <property type="match status" value="1"/>
</dbReference>
<dbReference type="SUPFAM" id="SSF50494">
    <property type="entry name" value="Trypsin-like serine proteases"/>
    <property type="match status" value="1"/>
</dbReference>
<evidence type="ECO:0000313" key="12">
    <source>
        <dbReference type="EMBL" id="KAK7065494.1"/>
    </source>
</evidence>
<dbReference type="InterPro" id="IPR009003">
    <property type="entry name" value="Peptidase_S1_PA"/>
</dbReference>
<comment type="subcellular location">
    <subcellularLocation>
        <location evidence="9">Secreted</location>
    </subcellularLocation>
</comment>
<evidence type="ECO:0000256" key="1">
    <source>
        <dbReference type="ARBA" id="ARBA00022670"/>
    </source>
</evidence>
<evidence type="ECO:0000256" key="9">
    <source>
        <dbReference type="RuleBase" id="RU366078"/>
    </source>
</evidence>